<dbReference type="HOGENOM" id="CLU_3327410_0_0_5"/>
<dbReference type="STRING" id="205920.ECH_0687"/>
<evidence type="ECO:0000313" key="1">
    <source>
        <dbReference type="EMBL" id="ABD44784.1"/>
    </source>
</evidence>
<protein>
    <submittedName>
        <fullName evidence="1">Uncharacterized protein</fullName>
    </submittedName>
</protein>
<evidence type="ECO:0000313" key="2">
    <source>
        <dbReference type="Proteomes" id="UP000008320"/>
    </source>
</evidence>
<sequence length="39" mass="4636">MLIFKELFQVFYNDPQILPSDWGVKAMDANLIDRSIMYL</sequence>
<dbReference type="EMBL" id="CP000236">
    <property type="protein sequence ID" value="ABD44784.1"/>
    <property type="molecule type" value="Genomic_DNA"/>
</dbReference>
<gene>
    <name evidence="1" type="ordered locus">ECH_0687</name>
</gene>
<dbReference type="eggNOG" id="COG0232">
    <property type="taxonomic scope" value="Bacteria"/>
</dbReference>
<dbReference type="Proteomes" id="UP000008320">
    <property type="component" value="Chromosome"/>
</dbReference>
<organism evidence="1 2">
    <name type="scientific">Ehrlichia chaffeensis (strain ATCC CRL-10679 / Arkansas)</name>
    <dbReference type="NCBI Taxonomy" id="205920"/>
    <lineage>
        <taxon>Bacteria</taxon>
        <taxon>Pseudomonadati</taxon>
        <taxon>Pseudomonadota</taxon>
        <taxon>Alphaproteobacteria</taxon>
        <taxon>Rickettsiales</taxon>
        <taxon>Anaplasmataceae</taxon>
        <taxon>Ehrlichia</taxon>
    </lineage>
</organism>
<proteinExistence type="predicted"/>
<dbReference type="KEGG" id="ech:ECH_0687"/>
<dbReference type="AlphaFoldDB" id="Q2GGE1"/>
<reference evidence="1 2" key="1">
    <citation type="journal article" date="2006" name="PLoS Genet.">
        <title>Comparative genomics of emerging human ehrlichiosis agents.</title>
        <authorList>
            <person name="Dunning Hotopp J.C."/>
            <person name="Lin M."/>
            <person name="Madupu R."/>
            <person name="Crabtree J."/>
            <person name="Angiuoli S.V."/>
            <person name="Eisen J.A."/>
            <person name="Seshadri R."/>
            <person name="Ren Q."/>
            <person name="Wu M."/>
            <person name="Utterback T.R."/>
            <person name="Smith S."/>
            <person name="Lewis M."/>
            <person name="Khouri H."/>
            <person name="Zhang C."/>
            <person name="Niu H."/>
            <person name="Lin Q."/>
            <person name="Ohashi N."/>
            <person name="Zhi N."/>
            <person name="Nelson W."/>
            <person name="Brinkac L.M."/>
            <person name="Dodson R.J."/>
            <person name="Rosovitz M.J."/>
            <person name="Sundaram J."/>
            <person name="Daugherty S.C."/>
            <person name="Davidsen T."/>
            <person name="Durkin A.S."/>
            <person name="Gwinn M."/>
            <person name="Haft D.H."/>
            <person name="Selengut J.D."/>
            <person name="Sullivan S.A."/>
            <person name="Zafar N."/>
            <person name="Zhou L."/>
            <person name="Benahmed F."/>
            <person name="Forberger H."/>
            <person name="Halpin R."/>
            <person name="Mulligan S."/>
            <person name="Robinson J."/>
            <person name="White O."/>
            <person name="Rikihisa Y."/>
            <person name="Tettelin H."/>
        </authorList>
    </citation>
    <scope>NUCLEOTIDE SEQUENCE [LARGE SCALE GENOMIC DNA]</scope>
    <source>
        <strain evidence="2">ATCC CRL-10679 / Arkansas</strain>
    </source>
</reference>
<name>Q2GGE1_EHRCR</name>
<accession>Q2GGE1</accession>
<keyword evidence="2" id="KW-1185">Reference proteome</keyword>